<sequence length="73" mass="8488">KDENMWKNIVESEVKNKNMWKNGIVIKAKNTIKSQFLKLSVIKENINNIYTSKAYNITEINKSLLKLKGSKTM</sequence>
<proteinExistence type="predicted"/>
<organism evidence="1 2">
    <name type="scientific">Gigaspora margarita</name>
    <dbReference type="NCBI Taxonomy" id="4874"/>
    <lineage>
        <taxon>Eukaryota</taxon>
        <taxon>Fungi</taxon>
        <taxon>Fungi incertae sedis</taxon>
        <taxon>Mucoromycota</taxon>
        <taxon>Glomeromycotina</taxon>
        <taxon>Glomeromycetes</taxon>
        <taxon>Diversisporales</taxon>
        <taxon>Gigasporaceae</taxon>
        <taxon>Gigaspora</taxon>
    </lineage>
</organism>
<dbReference type="Proteomes" id="UP000789901">
    <property type="component" value="Unassembled WGS sequence"/>
</dbReference>
<keyword evidence="2" id="KW-1185">Reference proteome</keyword>
<evidence type="ECO:0000313" key="1">
    <source>
        <dbReference type="EMBL" id="CAG8844888.1"/>
    </source>
</evidence>
<comment type="caution">
    <text evidence="1">The sequence shown here is derived from an EMBL/GenBank/DDBJ whole genome shotgun (WGS) entry which is preliminary data.</text>
</comment>
<evidence type="ECO:0000313" key="2">
    <source>
        <dbReference type="Proteomes" id="UP000789901"/>
    </source>
</evidence>
<feature type="non-terminal residue" evidence="1">
    <location>
        <position position="1"/>
    </location>
</feature>
<gene>
    <name evidence="1" type="ORF">GMARGA_LOCUS37349</name>
</gene>
<name>A0ABN7X069_GIGMA</name>
<accession>A0ABN7X069</accession>
<feature type="non-terminal residue" evidence="1">
    <location>
        <position position="73"/>
    </location>
</feature>
<dbReference type="EMBL" id="CAJVQB010077458">
    <property type="protein sequence ID" value="CAG8844888.1"/>
    <property type="molecule type" value="Genomic_DNA"/>
</dbReference>
<protein>
    <submittedName>
        <fullName evidence="1">31912_t:CDS:1</fullName>
    </submittedName>
</protein>
<reference evidence="1 2" key="1">
    <citation type="submission" date="2021-06" db="EMBL/GenBank/DDBJ databases">
        <authorList>
            <person name="Kallberg Y."/>
            <person name="Tangrot J."/>
            <person name="Rosling A."/>
        </authorList>
    </citation>
    <scope>NUCLEOTIDE SEQUENCE [LARGE SCALE GENOMIC DNA]</scope>
    <source>
        <strain evidence="1 2">120-4 pot B 10/14</strain>
    </source>
</reference>